<reference evidence="2 3" key="1">
    <citation type="submission" date="2023-05" db="EMBL/GenBank/DDBJ databases">
        <title>B98-5 Cell Line De Novo Hybrid Assembly: An Optical Mapping Approach.</title>
        <authorList>
            <person name="Kananen K."/>
            <person name="Auerbach J.A."/>
            <person name="Kautto E."/>
            <person name="Blachly J.S."/>
        </authorList>
    </citation>
    <scope>NUCLEOTIDE SEQUENCE [LARGE SCALE GENOMIC DNA]</scope>
    <source>
        <strain evidence="2">B95-8</strain>
        <tissue evidence="2">Cell line</tissue>
    </source>
</reference>
<sequence length="157" mass="16764">MARLREEEETAGAAALARRGPGLFGRAGARARRPPLRLLCLVACWLLGAGAEADFSILDEAQVLASQMRRLAAEELGVVTMQNPLPSALNLVDPAQPRLFRAPATSSRPGFSGQPAPPGQDDFPKSPPLPLASPGLRRTDGRREGRRRGVCSCSRDT</sequence>
<protein>
    <submittedName>
        <fullName evidence="2">Uncharacterized protein</fullName>
    </submittedName>
</protein>
<dbReference type="EMBL" id="JASSZA010000007">
    <property type="protein sequence ID" value="KAK2107221.1"/>
    <property type="molecule type" value="Genomic_DNA"/>
</dbReference>
<evidence type="ECO:0000313" key="3">
    <source>
        <dbReference type="Proteomes" id="UP001266305"/>
    </source>
</evidence>
<keyword evidence="3" id="KW-1185">Reference proteome</keyword>
<feature type="region of interest" description="Disordered" evidence="1">
    <location>
        <begin position="99"/>
        <end position="157"/>
    </location>
</feature>
<evidence type="ECO:0000256" key="1">
    <source>
        <dbReference type="SAM" id="MobiDB-lite"/>
    </source>
</evidence>
<accession>A0ABQ9VD76</accession>
<comment type="caution">
    <text evidence="2">The sequence shown here is derived from an EMBL/GenBank/DDBJ whole genome shotgun (WGS) entry which is preliminary data.</text>
</comment>
<evidence type="ECO:0000313" key="2">
    <source>
        <dbReference type="EMBL" id="KAK2107221.1"/>
    </source>
</evidence>
<proteinExistence type="predicted"/>
<organism evidence="2 3">
    <name type="scientific">Saguinus oedipus</name>
    <name type="common">Cotton-top tamarin</name>
    <name type="synonym">Oedipomidas oedipus</name>
    <dbReference type="NCBI Taxonomy" id="9490"/>
    <lineage>
        <taxon>Eukaryota</taxon>
        <taxon>Metazoa</taxon>
        <taxon>Chordata</taxon>
        <taxon>Craniata</taxon>
        <taxon>Vertebrata</taxon>
        <taxon>Euteleostomi</taxon>
        <taxon>Mammalia</taxon>
        <taxon>Eutheria</taxon>
        <taxon>Euarchontoglires</taxon>
        <taxon>Primates</taxon>
        <taxon>Haplorrhini</taxon>
        <taxon>Platyrrhini</taxon>
        <taxon>Cebidae</taxon>
        <taxon>Callitrichinae</taxon>
        <taxon>Saguinus</taxon>
    </lineage>
</organism>
<dbReference type="Proteomes" id="UP001266305">
    <property type="component" value="Unassembled WGS sequence"/>
</dbReference>
<gene>
    <name evidence="2" type="ORF">P7K49_016735</name>
</gene>
<name>A0ABQ9VD76_SAGOE</name>